<dbReference type="NCBIfam" id="TIGR00449">
    <property type="entry name" value="tgt_general"/>
    <property type="match status" value="1"/>
</dbReference>
<evidence type="ECO:0000313" key="4">
    <source>
        <dbReference type="EMBL" id="MFC6786405.1"/>
    </source>
</evidence>
<sequence>MTRGFESLQKSDVGAARTGRLYTPEAPLGGAVDTPAFFPVLNLMGGPTPVSGGIWSRLRNRLFGDDEFQGAMFQAMSFLDFNLSPHHVETWRTEASGLHEWFTDHESPKDNPKPPAFEKPLFVDSGGFKLMNSRTFGEHPEEGGEENDWGIYTNPRSILDLQYDYGADMLATLDYPIPPGLADDEKYERVEKSIDSAVECLRLLEEDEKYADWDPTVYAALHGHSHDEVGYYVSKLLERTNYEDSLDGFAVGSLVPLRSGKIEMLVDIVQGATMAIPPNRRDEFALHVFGIGGQLAPLIAALGVDSYDSSTYVQAAQHQDFINPKDGKKTNATELTADEWNCDCPACEELTDVGVADMKEVFAADRSYKPVEIKRDGETRSYMKSDFYALIAHHNFHVFQREVNEVRDAIMDGSLHTLLTERARQNADLGAGLARAASRWPELRSVVPEGFDIAENAPSNGAELRQTVFNDDGSLAVESSQKTSLEHTPDDFDIRREQFEPSSEKPVCLIVSCSDTKPYSDSKTHLEVANRLSEAGLWNEVEKVSVSGLYGPVPQEFETHDAVLSYDYFLTDADTDQVNRVQNRLVEFLEAHKDQYRAVFAYVTTKTYRTTIEEAFDQAGVGTMLPSDPAVRRVTEHFRNSNLDELAVSIRAVLSSEETPEA</sequence>
<dbReference type="RefSeq" id="WP_284063194.1">
    <property type="nucleotide sequence ID" value="NZ_CP126158.1"/>
</dbReference>
<dbReference type="InterPro" id="IPR036895">
    <property type="entry name" value="Uracil-DNA_glycosylase-like_sf"/>
</dbReference>
<protein>
    <submittedName>
        <fullName evidence="4">tRNA-guanine transglycosylase</fullName>
        <ecNumber evidence="4">2.4.2.-</ecNumber>
    </submittedName>
</protein>
<dbReference type="EC" id="2.4.2.-" evidence="4"/>
<feature type="domain" description="DUF5591" evidence="3">
    <location>
        <begin position="497"/>
        <end position="623"/>
    </location>
</feature>
<comment type="caution">
    <text evidence="4">The sequence shown here is derived from an EMBL/GenBank/DDBJ whole genome shotgun (WGS) entry which is preliminary data.</text>
</comment>
<keyword evidence="5" id="KW-1185">Reference proteome</keyword>
<feature type="domain" description="tRNA-guanine(15) transglycosylase-like" evidence="2">
    <location>
        <begin position="15"/>
        <end position="426"/>
    </location>
</feature>
<name>A0ABD5TAJ7_9EURY</name>
<dbReference type="InterPro" id="IPR036511">
    <property type="entry name" value="TGT-like_sf"/>
</dbReference>
<dbReference type="Proteomes" id="UP001596443">
    <property type="component" value="Unassembled WGS sequence"/>
</dbReference>
<dbReference type="InterPro" id="IPR002616">
    <property type="entry name" value="tRNA_ribo_trans-like"/>
</dbReference>
<keyword evidence="4" id="KW-0328">Glycosyltransferase</keyword>
<dbReference type="SUPFAM" id="SSF51713">
    <property type="entry name" value="tRNA-guanine transglycosylase"/>
    <property type="match status" value="1"/>
</dbReference>
<evidence type="ECO:0000256" key="1">
    <source>
        <dbReference type="ARBA" id="ARBA00022694"/>
    </source>
</evidence>
<dbReference type="EMBL" id="JBHSWX010000012">
    <property type="protein sequence ID" value="MFC6786405.1"/>
    <property type="molecule type" value="Genomic_DNA"/>
</dbReference>
<evidence type="ECO:0000259" key="3">
    <source>
        <dbReference type="Pfam" id="PF17884"/>
    </source>
</evidence>
<dbReference type="GO" id="GO:0016757">
    <property type="term" value="F:glycosyltransferase activity"/>
    <property type="evidence" value="ECO:0007669"/>
    <property type="project" value="UniProtKB-KW"/>
</dbReference>
<organism evidence="4 5">
    <name type="scientific">Halobaculum halobium</name>
    <dbReference type="NCBI Taxonomy" id="3032281"/>
    <lineage>
        <taxon>Archaea</taxon>
        <taxon>Methanobacteriati</taxon>
        <taxon>Methanobacteriota</taxon>
        <taxon>Stenosarchaea group</taxon>
        <taxon>Halobacteria</taxon>
        <taxon>Halobacteriales</taxon>
        <taxon>Haloferacaceae</taxon>
        <taxon>Halobaculum</taxon>
    </lineage>
</organism>
<accession>A0ABD5TAJ7</accession>
<dbReference type="InterPro" id="IPR050076">
    <property type="entry name" value="ArchSynthase1/Queuine_TRR"/>
</dbReference>
<dbReference type="SUPFAM" id="SSF52141">
    <property type="entry name" value="Uracil-DNA glycosylase-like"/>
    <property type="match status" value="1"/>
</dbReference>
<evidence type="ECO:0000313" key="5">
    <source>
        <dbReference type="Proteomes" id="UP001596443"/>
    </source>
</evidence>
<keyword evidence="1" id="KW-0819">tRNA processing</keyword>
<dbReference type="Gene3D" id="3.20.20.105">
    <property type="entry name" value="Queuine tRNA-ribosyltransferase-like"/>
    <property type="match status" value="1"/>
</dbReference>
<dbReference type="Gene3D" id="3.40.50.10630">
    <property type="entry name" value="Uracil-DNA glycosylase-like"/>
    <property type="match status" value="1"/>
</dbReference>
<gene>
    <name evidence="4" type="ORF">ACFQFD_10505</name>
</gene>
<dbReference type="InterPro" id="IPR040777">
    <property type="entry name" value="DUF5591"/>
</dbReference>
<dbReference type="GeneID" id="81209479"/>
<reference evidence="4 5" key="1">
    <citation type="journal article" date="2019" name="Int. J. Syst. Evol. Microbiol.">
        <title>The Global Catalogue of Microorganisms (GCM) 10K type strain sequencing project: providing services to taxonomists for standard genome sequencing and annotation.</title>
        <authorList>
            <consortium name="The Broad Institute Genomics Platform"/>
            <consortium name="The Broad Institute Genome Sequencing Center for Infectious Disease"/>
            <person name="Wu L."/>
            <person name="Ma J."/>
        </authorList>
    </citation>
    <scope>NUCLEOTIDE SEQUENCE [LARGE SCALE GENOMIC DNA]</scope>
    <source>
        <strain evidence="4 5">SYNS20</strain>
    </source>
</reference>
<dbReference type="PANTHER" id="PTHR46499">
    <property type="entry name" value="QUEUINE TRNA-RIBOSYLTRANSFERASE"/>
    <property type="match status" value="1"/>
</dbReference>
<dbReference type="Pfam" id="PF17884">
    <property type="entry name" value="DUF5591"/>
    <property type="match status" value="1"/>
</dbReference>
<dbReference type="AlphaFoldDB" id="A0ABD5TAJ7"/>
<keyword evidence="4" id="KW-0808">Transferase</keyword>
<dbReference type="PANTHER" id="PTHR46499:SF1">
    <property type="entry name" value="QUEUINE TRNA-RIBOSYLTRANSFERASE"/>
    <property type="match status" value="1"/>
</dbReference>
<dbReference type="GO" id="GO:0008033">
    <property type="term" value="P:tRNA processing"/>
    <property type="evidence" value="ECO:0007669"/>
    <property type="project" value="UniProtKB-KW"/>
</dbReference>
<proteinExistence type="predicted"/>
<dbReference type="Pfam" id="PF01702">
    <property type="entry name" value="TGT"/>
    <property type="match status" value="1"/>
</dbReference>
<evidence type="ECO:0000259" key="2">
    <source>
        <dbReference type="Pfam" id="PF01702"/>
    </source>
</evidence>